<evidence type="ECO:0000313" key="2">
    <source>
        <dbReference type="EMBL" id="GJS81486.1"/>
    </source>
</evidence>
<organism evidence="2 3">
    <name type="scientific">Tanacetum coccineum</name>
    <dbReference type="NCBI Taxonomy" id="301880"/>
    <lineage>
        <taxon>Eukaryota</taxon>
        <taxon>Viridiplantae</taxon>
        <taxon>Streptophyta</taxon>
        <taxon>Embryophyta</taxon>
        <taxon>Tracheophyta</taxon>
        <taxon>Spermatophyta</taxon>
        <taxon>Magnoliopsida</taxon>
        <taxon>eudicotyledons</taxon>
        <taxon>Gunneridae</taxon>
        <taxon>Pentapetalae</taxon>
        <taxon>asterids</taxon>
        <taxon>campanulids</taxon>
        <taxon>Asterales</taxon>
        <taxon>Asteraceae</taxon>
        <taxon>Asteroideae</taxon>
        <taxon>Anthemideae</taxon>
        <taxon>Anthemidinae</taxon>
        <taxon>Tanacetum</taxon>
    </lineage>
</organism>
<sequence length="232" mass="25561">MSAESDQDNLSINAQSTEVDAPPVNDDNANANEDNADFINNEDDVVAHVLDDDDVVVSDDDEVNPSTNVEEMALFSSRSHGGDAGGSPSQSVRRCVLDVKCVHKEGTFRHINQPTFDAWPLITMILLHSHPIGDYASMLNSLMGETIRPLPLACVVGEIPRRLKALFSPTLESYFNLIEIVVPSDNHQNMSGMGRKLPGGGSTSRRRANQAFADVMTREQMTQILRQKEQER</sequence>
<feature type="compositionally biased region" description="Low complexity" evidence="1">
    <location>
        <begin position="19"/>
        <end position="33"/>
    </location>
</feature>
<proteinExistence type="predicted"/>
<feature type="compositionally biased region" description="Polar residues" evidence="1">
    <location>
        <begin position="8"/>
        <end position="18"/>
    </location>
</feature>
<comment type="caution">
    <text evidence="2">The sequence shown here is derived from an EMBL/GenBank/DDBJ whole genome shotgun (WGS) entry which is preliminary data.</text>
</comment>
<dbReference type="EMBL" id="BQNB010010751">
    <property type="protein sequence ID" value="GJS81486.1"/>
    <property type="molecule type" value="Genomic_DNA"/>
</dbReference>
<dbReference type="Proteomes" id="UP001151760">
    <property type="component" value="Unassembled WGS sequence"/>
</dbReference>
<protein>
    <submittedName>
        <fullName evidence="2">Uncharacterized protein</fullName>
    </submittedName>
</protein>
<keyword evidence="3" id="KW-1185">Reference proteome</keyword>
<accession>A0ABQ4YVC4</accession>
<evidence type="ECO:0000256" key="1">
    <source>
        <dbReference type="SAM" id="MobiDB-lite"/>
    </source>
</evidence>
<gene>
    <name evidence="2" type="ORF">Tco_0748027</name>
</gene>
<reference evidence="2" key="1">
    <citation type="journal article" date="2022" name="Int. J. Mol. Sci.">
        <title>Draft Genome of Tanacetum Coccineum: Genomic Comparison of Closely Related Tanacetum-Family Plants.</title>
        <authorList>
            <person name="Yamashiro T."/>
            <person name="Shiraishi A."/>
            <person name="Nakayama K."/>
            <person name="Satake H."/>
        </authorList>
    </citation>
    <scope>NUCLEOTIDE SEQUENCE</scope>
</reference>
<name>A0ABQ4YVC4_9ASTR</name>
<feature type="region of interest" description="Disordered" evidence="1">
    <location>
        <begin position="1"/>
        <end position="36"/>
    </location>
</feature>
<reference evidence="2" key="2">
    <citation type="submission" date="2022-01" db="EMBL/GenBank/DDBJ databases">
        <authorList>
            <person name="Yamashiro T."/>
            <person name="Shiraishi A."/>
            <person name="Satake H."/>
            <person name="Nakayama K."/>
        </authorList>
    </citation>
    <scope>NUCLEOTIDE SEQUENCE</scope>
</reference>
<evidence type="ECO:0000313" key="3">
    <source>
        <dbReference type="Proteomes" id="UP001151760"/>
    </source>
</evidence>